<dbReference type="Pfam" id="PF05726">
    <property type="entry name" value="Pirin_C"/>
    <property type="match status" value="1"/>
</dbReference>
<dbReference type="RefSeq" id="WP_224197458.1">
    <property type="nucleotide sequence ID" value="NZ_JAIRAU010000057.1"/>
</dbReference>
<evidence type="ECO:0000259" key="3">
    <source>
        <dbReference type="Pfam" id="PF02678"/>
    </source>
</evidence>
<dbReference type="PIRSF" id="PIRSF006232">
    <property type="entry name" value="Pirin"/>
    <property type="match status" value="1"/>
</dbReference>
<dbReference type="InterPro" id="IPR003829">
    <property type="entry name" value="Pirin_N_dom"/>
</dbReference>
<dbReference type="Pfam" id="PF02678">
    <property type="entry name" value="Pirin"/>
    <property type="match status" value="1"/>
</dbReference>
<dbReference type="SUPFAM" id="SSF51182">
    <property type="entry name" value="RmlC-like cupins"/>
    <property type="match status" value="1"/>
</dbReference>
<dbReference type="PANTHER" id="PTHR13903">
    <property type="entry name" value="PIRIN-RELATED"/>
    <property type="match status" value="1"/>
</dbReference>
<keyword evidence="6" id="KW-1185">Reference proteome</keyword>
<dbReference type="CDD" id="cd02909">
    <property type="entry name" value="cupin_pirin_N"/>
    <property type="match status" value="1"/>
</dbReference>
<dbReference type="Gene3D" id="2.60.120.10">
    <property type="entry name" value="Jelly Rolls"/>
    <property type="match status" value="2"/>
</dbReference>
<evidence type="ECO:0000313" key="6">
    <source>
        <dbReference type="Proteomes" id="UP001139031"/>
    </source>
</evidence>
<feature type="domain" description="Pirin C-terminal" evidence="4">
    <location>
        <begin position="183"/>
        <end position="280"/>
    </location>
</feature>
<dbReference type="InterPro" id="IPR008778">
    <property type="entry name" value="Pirin_C_dom"/>
</dbReference>
<sequence length="304" mass="33341">MQHEDNADSPVELEIPARPRKLDAFEVGRVLPAPARRMVGPFAFFDHMGPAQLEPGVGMDVRPHPHIGLATVTYLFEGEIFHRDSLGSQQPIRPGAINWMTAGRGIVHSERSPAEARAQGPALHGLQLWVALPREAEESEPAFSHHPADTIPEVEGPGVRVRVLAGEAYGRTAPTPIASRLFYVEAHLAAGARLEVPAYTERAAYVIEGELRGGNKTLAPRTLAVLRSGDLTALEATVPTRVVLIGGEPLGEPRWIWWNFVSSSQERIVQAAHEWKEQRFPLVPGDEVERIPLTDEPKFSHPPG</sequence>
<protein>
    <submittedName>
        <fullName evidence="5">Pirin family protein</fullName>
    </submittedName>
</protein>
<name>A0ABS7U589_9BACT</name>
<evidence type="ECO:0000256" key="1">
    <source>
        <dbReference type="ARBA" id="ARBA00008416"/>
    </source>
</evidence>
<comment type="similarity">
    <text evidence="1 2">Belongs to the pirin family.</text>
</comment>
<dbReference type="InterPro" id="IPR012093">
    <property type="entry name" value="Pirin"/>
</dbReference>
<dbReference type="CDD" id="cd02247">
    <property type="entry name" value="cupin_pirin_C"/>
    <property type="match status" value="1"/>
</dbReference>
<proteinExistence type="inferred from homology"/>
<evidence type="ECO:0000256" key="2">
    <source>
        <dbReference type="RuleBase" id="RU003457"/>
    </source>
</evidence>
<gene>
    <name evidence="5" type="ORF">K7C98_41400</name>
</gene>
<dbReference type="InterPro" id="IPR014710">
    <property type="entry name" value="RmlC-like_jellyroll"/>
</dbReference>
<dbReference type="InterPro" id="IPR011051">
    <property type="entry name" value="RmlC_Cupin_sf"/>
</dbReference>
<comment type="caution">
    <text evidence="5">The sequence shown here is derived from an EMBL/GenBank/DDBJ whole genome shotgun (WGS) entry which is preliminary data.</text>
</comment>
<evidence type="ECO:0000313" key="5">
    <source>
        <dbReference type="EMBL" id="MBZ5715725.1"/>
    </source>
</evidence>
<feature type="domain" description="Pirin N-terminal" evidence="3">
    <location>
        <begin position="26"/>
        <end position="130"/>
    </location>
</feature>
<dbReference type="PANTHER" id="PTHR13903:SF8">
    <property type="entry name" value="PIRIN"/>
    <property type="match status" value="1"/>
</dbReference>
<organism evidence="5 6">
    <name type="scientific">Nannocystis pusilla</name>
    <dbReference type="NCBI Taxonomy" id="889268"/>
    <lineage>
        <taxon>Bacteria</taxon>
        <taxon>Pseudomonadati</taxon>
        <taxon>Myxococcota</taxon>
        <taxon>Polyangia</taxon>
        <taxon>Nannocystales</taxon>
        <taxon>Nannocystaceae</taxon>
        <taxon>Nannocystis</taxon>
    </lineage>
</organism>
<accession>A0ABS7U589</accession>
<dbReference type="Proteomes" id="UP001139031">
    <property type="component" value="Unassembled WGS sequence"/>
</dbReference>
<evidence type="ECO:0000259" key="4">
    <source>
        <dbReference type="Pfam" id="PF05726"/>
    </source>
</evidence>
<dbReference type="EMBL" id="JAIRAU010000057">
    <property type="protein sequence ID" value="MBZ5715725.1"/>
    <property type="molecule type" value="Genomic_DNA"/>
</dbReference>
<reference evidence="5" key="1">
    <citation type="submission" date="2021-08" db="EMBL/GenBank/DDBJ databases">
        <authorList>
            <person name="Stevens D.C."/>
        </authorList>
    </citation>
    <scope>NUCLEOTIDE SEQUENCE</scope>
    <source>
        <strain evidence="5">DSM 53165</strain>
    </source>
</reference>